<feature type="compositionally biased region" description="Polar residues" evidence="2">
    <location>
        <begin position="149"/>
        <end position="158"/>
    </location>
</feature>
<dbReference type="RefSeq" id="WP_182948235.1">
    <property type="nucleotide sequence ID" value="NZ_JABEQK010000003.1"/>
</dbReference>
<name>A0A7W4KCB8_9PROT</name>
<dbReference type="Pfam" id="PF03364">
    <property type="entry name" value="Polyketide_cyc"/>
    <property type="match status" value="1"/>
</dbReference>
<evidence type="ECO:0000313" key="4">
    <source>
        <dbReference type="EMBL" id="MBB2204303.1"/>
    </source>
</evidence>
<comment type="similarity">
    <text evidence="1">Belongs to the ribosome association toxin RatA family.</text>
</comment>
<dbReference type="EMBL" id="JABEQK010000003">
    <property type="protein sequence ID" value="MBB2204303.1"/>
    <property type="molecule type" value="Genomic_DNA"/>
</dbReference>
<evidence type="ECO:0000313" key="5">
    <source>
        <dbReference type="Proteomes" id="UP000540556"/>
    </source>
</evidence>
<feature type="region of interest" description="Disordered" evidence="2">
    <location>
        <begin position="145"/>
        <end position="164"/>
    </location>
</feature>
<gene>
    <name evidence="4" type="ORF">HLH27_04625</name>
</gene>
<dbReference type="GO" id="GO:0048039">
    <property type="term" value="F:ubiquinone binding"/>
    <property type="evidence" value="ECO:0007669"/>
    <property type="project" value="InterPro"/>
</dbReference>
<comment type="caution">
    <text evidence="4">The sequence shown here is derived from an EMBL/GenBank/DDBJ whole genome shotgun (WGS) entry which is preliminary data.</text>
</comment>
<evidence type="ECO:0000259" key="3">
    <source>
        <dbReference type="Pfam" id="PF03364"/>
    </source>
</evidence>
<dbReference type="PANTHER" id="PTHR12901:SF10">
    <property type="entry name" value="COENZYME Q-BINDING PROTEIN COQ10, MITOCHONDRIAL"/>
    <property type="match status" value="1"/>
</dbReference>
<dbReference type="AlphaFoldDB" id="A0A7W4KCB8"/>
<proteinExistence type="inferred from homology"/>
<dbReference type="CDD" id="cd07813">
    <property type="entry name" value="COQ10p_like"/>
    <property type="match status" value="1"/>
</dbReference>
<evidence type="ECO:0000256" key="1">
    <source>
        <dbReference type="ARBA" id="ARBA00008918"/>
    </source>
</evidence>
<reference evidence="4 5" key="1">
    <citation type="submission" date="2020-04" db="EMBL/GenBank/DDBJ databases">
        <title>Description of novel Gluconacetobacter.</title>
        <authorList>
            <person name="Sombolestani A."/>
        </authorList>
    </citation>
    <scope>NUCLEOTIDE SEQUENCE [LARGE SCALE GENOMIC DNA]</scope>
    <source>
        <strain evidence="4 5">LMG 27800</strain>
    </source>
</reference>
<accession>A0A7W4KCB8</accession>
<dbReference type="PANTHER" id="PTHR12901">
    <property type="entry name" value="SPERM PROTEIN HOMOLOG"/>
    <property type="match status" value="1"/>
</dbReference>
<dbReference type="InterPro" id="IPR023393">
    <property type="entry name" value="START-like_dom_sf"/>
</dbReference>
<dbReference type="Gene3D" id="3.30.530.20">
    <property type="match status" value="1"/>
</dbReference>
<dbReference type="InterPro" id="IPR044996">
    <property type="entry name" value="COQ10-like"/>
</dbReference>
<feature type="domain" description="Coenzyme Q-binding protein COQ10 START" evidence="3">
    <location>
        <begin position="10"/>
        <end position="133"/>
    </location>
</feature>
<dbReference type="GO" id="GO:0045333">
    <property type="term" value="P:cellular respiration"/>
    <property type="evidence" value="ECO:0007669"/>
    <property type="project" value="InterPro"/>
</dbReference>
<evidence type="ECO:0000256" key="2">
    <source>
        <dbReference type="SAM" id="MobiDB-lite"/>
    </source>
</evidence>
<dbReference type="Proteomes" id="UP000540556">
    <property type="component" value="Unassembled WGS sequence"/>
</dbReference>
<keyword evidence="5" id="KW-1185">Reference proteome</keyword>
<protein>
    <submittedName>
        <fullName evidence="4">Type II toxin-antitoxin system RatA family toxin</fullName>
    </submittedName>
</protein>
<organism evidence="4 5">
    <name type="scientific">Gluconacetobacter takamatsuzukensis</name>
    <dbReference type="NCBI Taxonomy" id="1286190"/>
    <lineage>
        <taxon>Bacteria</taxon>
        <taxon>Pseudomonadati</taxon>
        <taxon>Pseudomonadota</taxon>
        <taxon>Alphaproteobacteria</taxon>
        <taxon>Acetobacterales</taxon>
        <taxon>Acetobacteraceae</taxon>
        <taxon>Gluconacetobacter</taxon>
    </lineage>
</organism>
<dbReference type="InterPro" id="IPR005031">
    <property type="entry name" value="COQ10_START"/>
</dbReference>
<sequence>MPTHAERRLIAYAPEQLFDLVADVAKYPQFLPWCAAARVRTRTATELVADLTIGFGPFRETFTSRVDLEHPTRIRVRYERGPFRYLNNVWTFAPDPRGCQVDFFVDFEFRSRLLQAAIGVVFNEAVRLMVSAFIRRARDIYGPPVTDKTLAQPTNAQPAGTGGA</sequence>
<dbReference type="SUPFAM" id="SSF55961">
    <property type="entry name" value="Bet v1-like"/>
    <property type="match status" value="1"/>
</dbReference>